<evidence type="ECO:0000313" key="3">
    <source>
        <dbReference type="EMBL" id="MBC2648407.1"/>
    </source>
</evidence>
<evidence type="ECO:0000259" key="2">
    <source>
        <dbReference type="Pfam" id="PF07484"/>
    </source>
</evidence>
<dbReference type="SUPFAM" id="SSF88874">
    <property type="entry name" value="Receptor-binding domain of short tail fibre protein gp12"/>
    <property type="match status" value="1"/>
</dbReference>
<feature type="region of interest" description="Disordered" evidence="1">
    <location>
        <begin position="1"/>
        <end position="32"/>
    </location>
</feature>
<dbReference type="PANTHER" id="PTHR35191">
    <property type="entry name" value="PROPHAGE SIDE TAIL FIBER PROTEIN HOMOLOG STFQ-RELATED"/>
    <property type="match status" value="1"/>
</dbReference>
<dbReference type="EMBL" id="JACLAH010000005">
    <property type="protein sequence ID" value="MBC2648407.1"/>
    <property type="molecule type" value="Genomic_DNA"/>
</dbReference>
<dbReference type="Proteomes" id="UP000586346">
    <property type="component" value="Unassembled WGS sequence"/>
</dbReference>
<proteinExistence type="predicted"/>
<feature type="domain" description="Phage tail collar" evidence="2">
    <location>
        <begin position="85"/>
        <end position="132"/>
    </location>
</feature>
<feature type="compositionally biased region" description="Polar residues" evidence="1">
    <location>
        <begin position="22"/>
        <end position="31"/>
    </location>
</feature>
<protein>
    <submittedName>
        <fullName evidence="3">Tail fiber protein</fullName>
    </submittedName>
</protein>
<dbReference type="RefSeq" id="WP_185654877.1">
    <property type="nucleotide sequence ID" value="NZ_CBDITX010000011.1"/>
</dbReference>
<dbReference type="PANTHER" id="PTHR35191:SF1">
    <property type="entry name" value="PROPHAGE SIDE TAIL FIBER PROTEIN HOMOLOG STFQ-RELATED"/>
    <property type="match status" value="1"/>
</dbReference>
<sequence length="228" mass="24067">MHRIDTPTAQKDKFGAGKNGFTAGNPQTGTPATDLDNDYFDMLQEELASVVEAAGIVLDKSVHNQLLQAIPILLGFNNGSLLPVGTPIPWPLATPPTGFLKMNGATFDKVANPKLALAYPSGALPDLRAQTIRGWDDGRGIDTGRALLSEQGDAIRNIIGSAANVYTGNPDLATGVITYTGTGITSWQSGTGLSISYRNLNINAATQVPTAAENRVKSVAFNYIVRAQ</sequence>
<dbReference type="InterPro" id="IPR037053">
    <property type="entry name" value="Phage_tail_collar_dom_sf"/>
</dbReference>
<dbReference type="Pfam" id="PF07484">
    <property type="entry name" value="Collar"/>
    <property type="match status" value="1"/>
</dbReference>
<evidence type="ECO:0000313" key="4">
    <source>
        <dbReference type="Proteomes" id="UP000586346"/>
    </source>
</evidence>
<dbReference type="Gene3D" id="3.90.1340.10">
    <property type="entry name" value="Phage tail collar domain"/>
    <property type="match status" value="1"/>
</dbReference>
<accession>A0ABR6TXW3</accession>
<reference evidence="3 4" key="1">
    <citation type="submission" date="2020-08" db="EMBL/GenBank/DDBJ databases">
        <title>Emergence and comparative genomics analysis of Citrobacter in Fennec fox imported from North Africa to China.</title>
        <authorList>
            <person name="Zheng B."/>
        </authorList>
    </citation>
    <scope>NUCLEOTIDE SEQUENCE [LARGE SCALE GENOMIC DNA]</scope>
    <source>
        <strain evidence="3 4">FF371</strain>
    </source>
</reference>
<comment type="caution">
    <text evidence="3">The sequence shown here is derived from an EMBL/GenBank/DDBJ whole genome shotgun (WGS) entry which is preliminary data.</text>
</comment>
<keyword evidence="4" id="KW-1185">Reference proteome</keyword>
<evidence type="ECO:0000256" key="1">
    <source>
        <dbReference type="SAM" id="MobiDB-lite"/>
    </source>
</evidence>
<gene>
    <name evidence="3" type="ORF">H6P72_17530</name>
</gene>
<organism evidence="3 4">
    <name type="scientific">Citrobacter braakii</name>
    <dbReference type="NCBI Taxonomy" id="57706"/>
    <lineage>
        <taxon>Bacteria</taxon>
        <taxon>Pseudomonadati</taxon>
        <taxon>Pseudomonadota</taxon>
        <taxon>Gammaproteobacteria</taxon>
        <taxon>Enterobacterales</taxon>
        <taxon>Enterobacteriaceae</taxon>
        <taxon>Citrobacter</taxon>
        <taxon>Citrobacter freundii complex</taxon>
    </lineage>
</organism>
<dbReference type="InterPro" id="IPR011083">
    <property type="entry name" value="Phage_tail_collar_dom"/>
</dbReference>
<name>A0ABR6TXW3_CITBR</name>
<dbReference type="InterPro" id="IPR051934">
    <property type="entry name" value="Phage_Tail_Fiber_Structural"/>
</dbReference>